<feature type="domain" description="Kinesin motor" evidence="9">
    <location>
        <begin position="33"/>
        <end position="464"/>
    </location>
</feature>
<sequence length="1767" mass="202314">MKKKNGLIKNGKNSKDSTITKIAKEVVSNTMNTVQVVLRIRPRNIKKSHKKTSSTSSIIKQESISTSSSNDEILEIPITPTTPTMTQNTKSRESSTQQQVYENAGVEGLMEKFLNGYNVSILTYGQTGSGKSYTLEKYKSTKVTFTVSFLEIFKEDLIDLLIDNNSSQSSNHQHYNDELLHCKPVVFIRDDMKGKNSLSGLREFTVDSIEEVMEHLKRGLSSISNSTSHTIFSITMTQQQFVITSPNTPTTPTPTTSSFPINIPLSRRNSTISHPPGSRPSSRMGTSSRPSSRLGNGSRPASRAGSSLGIRFEESGSGNGNNNDELTTITSKLWFIDLGGNEKFINKSSPALHKVISMLGNSKPSSKLSIIPPSPLSHFHHNKLNHDIPIHTSSSHKDKENMKNNNIRDISSNIPYHDSNLTRLLQDTLGGNTYTLMIACVSPDECDHSSTITTLKHASLTRNIKNTPIKNVAGHARSSSLPTFGNHIRKKSTDTKHLSLNSNKDDIEWWDIKNLQSIVIKLKAENKALKTALITAGEIKNPSGRNTPTKSRQIEQQYLQLRQSYAELSIKYGMTSAELALYQDNHENIDSAPISPNTTITSFSEIDDCERNFTSPIIRDFRDFELSGVSNVEDLSKSVLIDKLVTTQAELAHTDLLLKEREIVLDEANITIEHNLNTSASLQKYIRELETKLEKYESENKLRDPRDEHPEKFISETVSLLEQRLRESERTCKELDEKLKQAENNESNNEKMDSLENALKEKQDAYDALQSKFELIDCGENKILMDKLDDRNARISQLEAKLNLLVNEVNKMGRLEIPPSPSFSRLVFTPDPIFSGGNDLNNLESKLLEFESIHQETVNELTLIKKKYNESRLQDLYDRNLSNLADSRSKYQSSLELITGLQNQLKELQGGQIHPELKISEISPSKIEKDNENNSEHNDDSFNDNDSIEENSESERDESEKDESEILSEQLNSIKGQNEELQNQIEQLLIQLSEADENDNDAKESNRLLEEELERVKKEYDNFKVKESSVITQFKEEIKRLRTYKSEQELKIQTLETQLELSIQGEEPDISALKKEVAQLRTIENRSKEKIQELELELEIAEAKSKQLQAIKEELSAYKKNDIDQKAMIEQLQYQFADAKEAKEMIVREWTIMQESLSDQTKLVNTLEGGLQTLVDELKLTKANHFSTLEENEDLTNYLNTIIQQREEDEGRIEVLEQELNELKEINCNDSVMYHEQLENATHEIEAQNELLSEFEQQVMNLENERDECVERLNKSESLIKELKAAIEEKEQLLITNSSLLEKTKAEESAQTIFVKELENTLKERETKLLEKTNQIELLKEQCQRQQPEDISKLEEAYAKIEALKGQCNTLQNLLDNVGQNFESLDQVMSKDLKIQFLQRVEVLENAIILVEREKEEQYKIKLELEKQVNTLQNDYDILNTKFINLSNKLVEVELVSQSQKDRIRELEYILQETNKRKVLLSRKNTFSSLSSGASNKRNSVIMNPTLARLSAVTSDLQIYQENLTSKISEVGFCASSLQSNLRNLEEEIDQLKSQEEESDESINELRDRIDELEKENEELEKTNEILYDDKEQVDKKIGFVLDQLKVAGEDGNRTAHYIAELNNKLTSLENELVGIKQRPQPPKSNNNDNENNDRPRRLSKKKVVVFSSTEFQKDKLIKEYQDKIASLERRLEETYENNLEISEIQELYKIIVEMEEEKQKIEQSLDDEKNAKLNVERTLREVQIQLEILREKTMAKKQQKLKFFCI</sequence>
<dbReference type="InterPro" id="IPR036961">
    <property type="entry name" value="Kinesin_motor_dom_sf"/>
</dbReference>
<feature type="compositionally biased region" description="Basic and acidic residues" evidence="8">
    <location>
        <begin position="926"/>
        <end position="940"/>
    </location>
</feature>
<dbReference type="PANTHER" id="PTHR47969">
    <property type="entry name" value="CHROMOSOME-ASSOCIATED KINESIN KIF4A-RELATED"/>
    <property type="match status" value="1"/>
</dbReference>
<reference evidence="10" key="1">
    <citation type="submission" date="2021-06" db="EMBL/GenBank/DDBJ databases">
        <authorList>
            <person name="Kallberg Y."/>
            <person name="Tangrot J."/>
            <person name="Rosling A."/>
        </authorList>
    </citation>
    <scope>NUCLEOTIDE SEQUENCE</scope>
    <source>
        <strain evidence="10">AZ414A</strain>
    </source>
</reference>
<dbReference type="GO" id="GO:0008017">
    <property type="term" value="F:microtubule binding"/>
    <property type="evidence" value="ECO:0007669"/>
    <property type="project" value="InterPro"/>
</dbReference>
<dbReference type="InterPro" id="IPR027640">
    <property type="entry name" value="Kinesin-like_fam"/>
</dbReference>
<dbReference type="Proteomes" id="UP000789706">
    <property type="component" value="Unassembled WGS sequence"/>
</dbReference>
<feature type="region of interest" description="Disordered" evidence="8">
    <location>
        <begin position="46"/>
        <end position="66"/>
    </location>
</feature>
<dbReference type="SUPFAM" id="SSF52540">
    <property type="entry name" value="P-loop containing nucleoside triphosphate hydrolases"/>
    <property type="match status" value="1"/>
</dbReference>
<dbReference type="GO" id="GO:0007052">
    <property type="term" value="P:mitotic spindle organization"/>
    <property type="evidence" value="ECO:0007669"/>
    <property type="project" value="TreeGrafter"/>
</dbReference>
<gene>
    <name evidence="10" type="ORF">DEBURN_LOCUS2584</name>
</gene>
<dbReference type="GO" id="GO:0003777">
    <property type="term" value="F:microtubule motor activity"/>
    <property type="evidence" value="ECO:0007669"/>
    <property type="project" value="InterPro"/>
</dbReference>
<feature type="binding site" evidence="6">
    <location>
        <begin position="125"/>
        <end position="132"/>
    </location>
    <ligand>
        <name>ATP</name>
        <dbReference type="ChEBI" id="CHEBI:30616"/>
    </ligand>
</feature>
<comment type="caution">
    <text evidence="10">The sequence shown here is derived from an EMBL/GenBank/DDBJ whole genome shotgun (WGS) entry which is preliminary data.</text>
</comment>
<dbReference type="Gene3D" id="3.40.850.10">
    <property type="entry name" value="Kinesin motor domain"/>
    <property type="match status" value="1"/>
</dbReference>
<comment type="similarity">
    <text evidence="6">Belongs to the TRAFAC class myosin-kinesin ATPase superfamily. Kinesin family.</text>
</comment>
<keyword evidence="6" id="KW-0505">Motor protein</keyword>
<evidence type="ECO:0000259" key="9">
    <source>
        <dbReference type="PROSITE" id="PS50067"/>
    </source>
</evidence>
<feature type="region of interest" description="Disordered" evidence="8">
    <location>
        <begin position="80"/>
        <end position="99"/>
    </location>
</feature>
<evidence type="ECO:0000256" key="4">
    <source>
        <dbReference type="ARBA" id="ARBA00022840"/>
    </source>
</evidence>
<keyword evidence="4 6" id="KW-0067">ATP-binding</keyword>
<feature type="region of interest" description="Disordered" evidence="8">
    <location>
        <begin position="1636"/>
        <end position="1660"/>
    </location>
</feature>
<proteinExistence type="inferred from homology"/>
<keyword evidence="2" id="KW-0963">Cytoplasm</keyword>
<keyword evidence="3 6" id="KW-0547">Nucleotide-binding</keyword>
<comment type="subcellular location">
    <subcellularLocation>
        <location evidence="1">Cytoplasm</location>
    </subcellularLocation>
</comment>
<evidence type="ECO:0000256" key="3">
    <source>
        <dbReference type="ARBA" id="ARBA00022741"/>
    </source>
</evidence>
<dbReference type="GO" id="GO:0005524">
    <property type="term" value="F:ATP binding"/>
    <property type="evidence" value="ECO:0007669"/>
    <property type="project" value="UniProtKB-UniRule"/>
</dbReference>
<feature type="compositionally biased region" description="Acidic residues" evidence="8">
    <location>
        <begin position="941"/>
        <end position="966"/>
    </location>
</feature>
<dbReference type="PANTHER" id="PTHR47969:SF15">
    <property type="entry name" value="CHROMOSOME-ASSOCIATED KINESIN KIF4A-RELATED"/>
    <property type="match status" value="1"/>
</dbReference>
<dbReference type="InterPro" id="IPR001752">
    <property type="entry name" value="Kinesin_motor_dom"/>
</dbReference>
<dbReference type="GO" id="GO:0007018">
    <property type="term" value="P:microtubule-based movement"/>
    <property type="evidence" value="ECO:0007669"/>
    <property type="project" value="InterPro"/>
</dbReference>
<dbReference type="EMBL" id="CAJVPK010000144">
    <property type="protein sequence ID" value="CAG8459163.1"/>
    <property type="molecule type" value="Genomic_DNA"/>
</dbReference>
<evidence type="ECO:0000256" key="2">
    <source>
        <dbReference type="ARBA" id="ARBA00022490"/>
    </source>
</evidence>
<keyword evidence="11" id="KW-1185">Reference proteome</keyword>
<feature type="compositionally biased region" description="Low complexity" evidence="8">
    <location>
        <begin position="53"/>
        <end position="66"/>
    </location>
</feature>
<dbReference type="Pfam" id="PF00225">
    <property type="entry name" value="Kinesin"/>
    <property type="match status" value="2"/>
</dbReference>
<evidence type="ECO:0000256" key="1">
    <source>
        <dbReference type="ARBA" id="ARBA00004496"/>
    </source>
</evidence>
<keyword evidence="5 7" id="KW-0175">Coiled coil</keyword>
<organism evidence="10 11">
    <name type="scientific">Diversispora eburnea</name>
    <dbReference type="NCBI Taxonomy" id="1213867"/>
    <lineage>
        <taxon>Eukaryota</taxon>
        <taxon>Fungi</taxon>
        <taxon>Fungi incertae sedis</taxon>
        <taxon>Mucoromycota</taxon>
        <taxon>Glomeromycotina</taxon>
        <taxon>Glomeromycetes</taxon>
        <taxon>Diversisporales</taxon>
        <taxon>Diversisporaceae</taxon>
        <taxon>Diversispora</taxon>
    </lineage>
</organism>
<dbReference type="GO" id="GO:0005737">
    <property type="term" value="C:cytoplasm"/>
    <property type="evidence" value="ECO:0007669"/>
    <property type="project" value="UniProtKB-SubCell"/>
</dbReference>
<dbReference type="SMART" id="SM00129">
    <property type="entry name" value="KISc"/>
    <property type="match status" value="1"/>
</dbReference>
<feature type="coiled-coil region" evidence="7">
    <location>
        <begin position="1678"/>
        <end position="1760"/>
    </location>
</feature>
<feature type="compositionally biased region" description="Low complexity" evidence="8">
    <location>
        <begin position="245"/>
        <end position="264"/>
    </location>
</feature>
<accession>A0A9N8VSA2</accession>
<evidence type="ECO:0000313" key="10">
    <source>
        <dbReference type="EMBL" id="CAG8459163.1"/>
    </source>
</evidence>
<dbReference type="Gene3D" id="6.10.140.920">
    <property type="match status" value="1"/>
</dbReference>
<evidence type="ECO:0000256" key="5">
    <source>
        <dbReference type="ARBA" id="ARBA00023054"/>
    </source>
</evidence>
<dbReference type="GO" id="GO:0005875">
    <property type="term" value="C:microtubule associated complex"/>
    <property type="evidence" value="ECO:0007669"/>
    <property type="project" value="TreeGrafter"/>
</dbReference>
<feature type="region of interest" description="Disordered" evidence="8">
    <location>
        <begin position="245"/>
        <end position="324"/>
    </location>
</feature>
<feature type="coiled-coil region" evidence="7">
    <location>
        <begin position="1199"/>
        <end position="1381"/>
    </location>
</feature>
<dbReference type="OrthoDB" id="2425905at2759"/>
<feature type="compositionally biased region" description="Low complexity" evidence="8">
    <location>
        <begin position="273"/>
        <end position="293"/>
    </location>
</feature>
<evidence type="ECO:0000256" key="7">
    <source>
        <dbReference type="SAM" id="Coils"/>
    </source>
</evidence>
<name>A0A9N8VSA2_9GLOM</name>
<evidence type="ECO:0000313" key="11">
    <source>
        <dbReference type="Proteomes" id="UP000789706"/>
    </source>
</evidence>
<evidence type="ECO:0000256" key="8">
    <source>
        <dbReference type="SAM" id="MobiDB-lite"/>
    </source>
</evidence>
<dbReference type="GO" id="GO:0051231">
    <property type="term" value="P:spindle elongation"/>
    <property type="evidence" value="ECO:0007669"/>
    <property type="project" value="TreeGrafter"/>
</dbReference>
<dbReference type="PRINTS" id="PR00380">
    <property type="entry name" value="KINESINHEAVY"/>
</dbReference>
<dbReference type="InterPro" id="IPR027417">
    <property type="entry name" value="P-loop_NTPase"/>
</dbReference>
<dbReference type="PROSITE" id="PS50067">
    <property type="entry name" value="KINESIN_MOTOR_2"/>
    <property type="match status" value="1"/>
</dbReference>
<evidence type="ECO:0000256" key="6">
    <source>
        <dbReference type="PROSITE-ProRule" id="PRU00283"/>
    </source>
</evidence>
<feature type="coiled-coil region" evidence="7">
    <location>
        <begin position="679"/>
        <end position="815"/>
    </location>
</feature>
<feature type="region of interest" description="Disordered" evidence="8">
    <location>
        <begin position="916"/>
        <end position="966"/>
    </location>
</feature>
<feature type="coiled-coil region" evidence="7">
    <location>
        <begin position="1415"/>
        <end position="1442"/>
    </location>
</feature>
<protein>
    <submittedName>
        <fullName evidence="10">11099_t:CDS:1</fullName>
    </submittedName>
</protein>